<dbReference type="Proteomes" id="UP000192739">
    <property type="component" value="Unassembled WGS sequence"/>
</dbReference>
<feature type="region of interest" description="Disordered" evidence="1">
    <location>
        <begin position="84"/>
        <end position="126"/>
    </location>
</feature>
<gene>
    <name evidence="2" type="ORF">BST27_29690</name>
</gene>
<evidence type="ECO:0000313" key="2">
    <source>
        <dbReference type="EMBL" id="ORA90512.1"/>
    </source>
</evidence>
<evidence type="ECO:0008006" key="4">
    <source>
        <dbReference type="Google" id="ProtNLM"/>
    </source>
</evidence>
<reference evidence="2 3" key="1">
    <citation type="submission" date="2017-02" db="EMBL/GenBank/DDBJ databases">
        <title>The new phylogeny of genus Mycobacterium.</title>
        <authorList>
            <person name="Tortoli E."/>
            <person name="Trovato A."/>
            <person name="Cirillo D.M."/>
        </authorList>
    </citation>
    <scope>NUCLEOTIDE SEQUENCE [LARGE SCALE GENOMIC DNA]</scope>
    <source>
        <strain evidence="2 3">DSM 44049</strain>
    </source>
</reference>
<sequence length="126" mass="13177">MTSKRDAILAALSLVENLDTGKIKPAELDAELVSACRALFGQVVGDGDALWSLHTDVCRQAIALGALTADELSEWVAVLRQRQRAGEPFSGPTLPDGTGEPDSSGSGPHSPEIAASEPLPEPEDDT</sequence>
<proteinExistence type="predicted"/>
<comment type="caution">
    <text evidence="2">The sequence shown here is derived from an EMBL/GenBank/DDBJ whole genome shotgun (WGS) entry which is preliminary data.</text>
</comment>
<accession>A0A1E3SDY1</accession>
<dbReference type="EMBL" id="MVHT01000168">
    <property type="protein sequence ID" value="ORA90512.1"/>
    <property type="molecule type" value="Genomic_DNA"/>
</dbReference>
<organism evidence="2 3">
    <name type="scientific">Mycobacterium intermedium</name>
    <dbReference type="NCBI Taxonomy" id="28445"/>
    <lineage>
        <taxon>Bacteria</taxon>
        <taxon>Bacillati</taxon>
        <taxon>Actinomycetota</taxon>
        <taxon>Actinomycetes</taxon>
        <taxon>Mycobacteriales</taxon>
        <taxon>Mycobacteriaceae</taxon>
        <taxon>Mycobacterium</taxon>
        <taxon>Mycobacterium simiae complex</taxon>
    </lineage>
</organism>
<evidence type="ECO:0000313" key="3">
    <source>
        <dbReference type="Proteomes" id="UP000192739"/>
    </source>
</evidence>
<dbReference type="OrthoDB" id="4475557at2"/>
<evidence type="ECO:0000256" key="1">
    <source>
        <dbReference type="SAM" id="MobiDB-lite"/>
    </source>
</evidence>
<dbReference type="RefSeq" id="WP_069419627.1">
    <property type="nucleotide sequence ID" value="NZ_CBCRZH010000043.1"/>
</dbReference>
<dbReference type="STRING" id="28445.BHQ20_13360"/>
<dbReference type="AlphaFoldDB" id="A0A1E3SDY1"/>
<name>A0A1E3SDY1_MYCIE</name>
<protein>
    <recommendedName>
        <fullName evidence="4">Flagellar hook-length control protein</fullName>
    </recommendedName>
</protein>
<keyword evidence="3" id="KW-1185">Reference proteome</keyword>